<sequence>MKFNLQTITATIPIIGILVYLIGFISLSSYLNSVGINLVPSLDARVLQIGILSFVIQVPPSLFLYFSLKPNILSNKSVQTNFTDSLFNAYGFTLLYSYLLTRYLTDYKGTLWFWLSFAIVFIISKYNNKYAYVAKTVLVCGTCFFLLFLLFFVKVNILYQVILIHQCILFSYLIYIAYAKNNISHQIFSAITLFLAWIISSAFIGSTVVPEIKSQYGGLKILQSKYYFNFPSGKFASPLPLQKYLTEDNSAILNLLYENTENYYFLVQKDTVITVPKSYVTFVVTNK</sequence>
<dbReference type="EMBL" id="CP119311">
    <property type="protein sequence ID" value="WEK35523.1"/>
    <property type="molecule type" value="Genomic_DNA"/>
</dbReference>
<proteinExistence type="predicted"/>
<dbReference type="Proteomes" id="UP001220610">
    <property type="component" value="Chromosome"/>
</dbReference>
<protein>
    <submittedName>
        <fullName evidence="2">Uncharacterized protein</fullName>
    </submittedName>
</protein>
<feature type="transmembrane region" description="Helical" evidence="1">
    <location>
        <begin position="132"/>
        <end position="151"/>
    </location>
</feature>
<evidence type="ECO:0000256" key="1">
    <source>
        <dbReference type="SAM" id="Phobius"/>
    </source>
</evidence>
<feature type="transmembrane region" description="Helical" evidence="1">
    <location>
        <begin position="111"/>
        <end position="127"/>
    </location>
</feature>
<feature type="transmembrane region" description="Helical" evidence="1">
    <location>
        <begin position="12"/>
        <end position="31"/>
    </location>
</feature>
<evidence type="ECO:0000313" key="3">
    <source>
        <dbReference type="Proteomes" id="UP001220610"/>
    </source>
</evidence>
<feature type="transmembrane region" description="Helical" evidence="1">
    <location>
        <begin position="46"/>
        <end position="66"/>
    </location>
</feature>
<keyword evidence="1" id="KW-1133">Transmembrane helix</keyword>
<keyword evidence="1" id="KW-0812">Transmembrane</keyword>
<reference evidence="2" key="1">
    <citation type="submission" date="2023-03" db="EMBL/GenBank/DDBJ databases">
        <title>Andean soil-derived lignocellulolytic bacterial consortium as a source of novel taxa and putative plastic-active enzymes.</title>
        <authorList>
            <person name="Diaz-Garcia L."/>
            <person name="Chuvochina M."/>
            <person name="Feuerriegel G."/>
            <person name="Bunk B."/>
            <person name="Sproer C."/>
            <person name="Streit W.R."/>
            <person name="Rodriguez L.M."/>
            <person name="Overmann J."/>
            <person name="Jimenez D.J."/>
        </authorList>
    </citation>
    <scope>NUCLEOTIDE SEQUENCE</scope>
    <source>
        <strain evidence="2">MAG 7</strain>
    </source>
</reference>
<accession>A0AAJ6BFV7</accession>
<gene>
    <name evidence="2" type="ORF">P0Y53_23785</name>
</gene>
<keyword evidence="1" id="KW-0472">Membrane</keyword>
<dbReference type="AlphaFoldDB" id="A0AAJ6BFV7"/>
<evidence type="ECO:0000313" key="2">
    <source>
        <dbReference type="EMBL" id="WEK35523.1"/>
    </source>
</evidence>
<organism evidence="2 3">
    <name type="scientific">Candidatus Pseudobacter hemicellulosilyticus</name>
    <dbReference type="NCBI Taxonomy" id="3121375"/>
    <lineage>
        <taxon>Bacteria</taxon>
        <taxon>Pseudomonadati</taxon>
        <taxon>Bacteroidota</taxon>
        <taxon>Chitinophagia</taxon>
        <taxon>Chitinophagales</taxon>
        <taxon>Chitinophagaceae</taxon>
        <taxon>Pseudobacter</taxon>
    </lineage>
</organism>
<name>A0AAJ6BFV7_9BACT</name>
<feature type="transmembrane region" description="Helical" evidence="1">
    <location>
        <begin position="157"/>
        <end position="175"/>
    </location>
</feature>
<feature type="transmembrane region" description="Helical" evidence="1">
    <location>
        <begin position="87"/>
        <end position="105"/>
    </location>
</feature>
<feature type="transmembrane region" description="Helical" evidence="1">
    <location>
        <begin position="187"/>
        <end position="209"/>
    </location>
</feature>